<proteinExistence type="predicted"/>
<evidence type="ECO:0000313" key="1">
    <source>
        <dbReference type="EMBL" id="MBP2027507.1"/>
    </source>
</evidence>
<comment type="caution">
    <text evidence="1">The sequence shown here is derived from an EMBL/GenBank/DDBJ whole genome shotgun (WGS) entry which is preliminary data.</text>
</comment>
<sequence>MKKTVNARLTSGMDSFLRAMGVIRRKEIYLHGISMSDDFLTITVREEDLDNVLAHLSKLADISVSA</sequence>
<reference evidence="1 2" key="1">
    <citation type="submission" date="2021-03" db="EMBL/GenBank/DDBJ databases">
        <title>Genomic Encyclopedia of Type Strains, Phase IV (KMG-IV): sequencing the most valuable type-strain genomes for metagenomic binning, comparative biology and taxonomic classification.</title>
        <authorList>
            <person name="Goeker M."/>
        </authorList>
    </citation>
    <scope>NUCLEOTIDE SEQUENCE [LARGE SCALE GENOMIC DNA]</scope>
    <source>
        <strain evidence="1 2">DSM 27512</strain>
    </source>
</reference>
<dbReference type="EMBL" id="JAGGLI010000012">
    <property type="protein sequence ID" value="MBP2027507.1"/>
    <property type="molecule type" value="Genomic_DNA"/>
</dbReference>
<evidence type="ECO:0000313" key="2">
    <source>
        <dbReference type="Proteomes" id="UP001314903"/>
    </source>
</evidence>
<evidence type="ECO:0008006" key="3">
    <source>
        <dbReference type="Google" id="ProtNLM"/>
    </source>
</evidence>
<dbReference type="RefSeq" id="WP_209660570.1">
    <property type="nucleotide sequence ID" value="NZ_JAGGLI010000012.1"/>
</dbReference>
<dbReference type="Proteomes" id="UP001314903">
    <property type="component" value="Unassembled WGS sequence"/>
</dbReference>
<name>A0ABS4KI96_9FIRM</name>
<protein>
    <recommendedName>
        <fullName evidence="3">ACT domain-containing protein</fullName>
    </recommendedName>
</protein>
<gene>
    <name evidence="1" type="ORF">J2Z35_001304</name>
</gene>
<keyword evidence="2" id="KW-1185">Reference proteome</keyword>
<accession>A0ABS4KI96</accession>
<organism evidence="1 2">
    <name type="scientific">Acetoanaerobium pronyense</name>
    <dbReference type="NCBI Taxonomy" id="1482736"/>
    <lineage>
        <taxon>Bacteria</taxon>
        <taxon>Bacillati</taxon>
        <taxon>Bacillota</taxon>
        <taxon>Clostridia</taxon>
        <taxon>Peptostreptococcales</taxon>
        <taxon>Filifactoraceae</taxon>
        <taxon>Acetoanaerobium</taxon>
    </lineage>
</organism>